<dbReference type="AlphaFoldDB" id="A0A9P1FTU1"/>
<organism evidence="2">
    <name type="scientific">Cladocopium goreaui</name>
    <dbReference type="NCBI Taxonomy" id="2562237"/>
    <lineage>
        <taxon>Eukaryota</taxon>
        <taxon>Sar</taxon>
        <taxon>Alveolata</taxon>
        <taxon>Dinophyceae</taxon>
        <taxon>Suessiales</taxon>
        <taxon>Symbiodiniaceae</taxon>
        <taxon>Cladocopium</taxon>
    </lineage>
</organism>
<reference evidence="3" key="2">
    <citation type="submission" date="2024-04" db="EMBL/GenBank/DDBJ databases">
        <authorList>
            <person name="Chen Y."/>
            <person name="Shah S."/>
            <person name="Dougan E. K."/>
            <person name="Thang M."/>
            <person name="Chan C."/>
        </authorList>
    </citation>
    <scope>NUCLEOTIDE SEQUENCE [LARGE SCALE GENOMIC DNA]</scope>
</reference>
<gene>
    <name evidence="2" type="ORF">C1SCF055_LOCUS13958</name>
</gene>
<comment type="caution">
    <text evidence="2">The sequence shown here is derived from an EMBL/GenBank/DDBJ whole genome shotgun (WGS) entry which is preliminary data.</text>
</comment>
<evidence type="ECO:0000313" key="3">
    <source>
        <dbReference type="EMBL" id="CAL1139990.1"/>
    </source>
</evidence>
<evidence type="ECO:0000313" key="4">
    <source>
        <dbReference type="Proteomes" id="UP001152797"/>
    </source>
</evidence>
<keyword evidence="4" id="KW-1185">Reference proteome</keyword>
<sequence>MPRTMTSMTTTKTSRTMTTGTTTSRTMTAGTARSLIFNYWCHELVAAFLPDLVHGQAFVLVGGTLCAQGVRQETIAWPCANSIFVHLMPHGPSFISPYLVVSFRLCLRHAKTT</sequence>
<name>A0A9P1FTU1_9DINO</name>
<evidence type="ECO:0000313" key="2">
    <source>
        <dbReference type="EMBL" id="CAI3986615.1"/>
    </source>
</evidence>
<dbReference type="Proteomes" id="UP001152797">
    <property type="component" value="Unassembled WGS sequence"/>
</dbReference>
<dbReference type="EMBL" id="CAMXCT020001098">
    <property type="protein sequence ID" value="CAL1139990.1"/>
    <property type="molecule type" value="Genomic_DNA"/>
</dbReference>
<reference evidence="2" key="1">
    <citation type="submission" date="2022-10" db="EMBL/GenBank/DDBJ databases">
        <authorList>
            <person name="Chen Y."/>
            <person name="Dougan E. K."/>
            <person name="Chan C."/>
            <person name="Rhodes N."/>
            <person name="Thang M."/>
        </authorList>
    </citation>
    <scope>NUCLEOTIDE SEQUENCE</scope>
</reference>
<accession>A0A9P1FTU1</accession>
<proteinExistence type="predicted"/>
<dbReference type="EMBL" id="CAMXCT030001098">
    <property type="protein sequence ID" value="CAL4773927.1"/>
    <property type="molecule type" value="Genomic_DNA"/>
</dbReference>
<dbReference type="EMBL" id="CAMXCT010001098">
    <property type="protein sequence ID" value="CAI3986615.1"/>
    <property type="molecule type" value="Genomic_DNA"/>
</dbReference>
<protein>
    <submittedName>
        <fullName evidence="2">Uncharacterized protein</fullName>
    </submittedName>
</protein>
<evidence type="ECO:0000256" key="1">
    <source>
        <dbReference type="SAM" id="MobiDB-lite"/>
    </source>
</evidence>
<feature type="region of interest" description="Disordered" evidence="1">
    <location>
        <begin position="1"/>
        <end position="23"/>
    </location>
</feature>